<sequence length="386" mass="42638">MADFRSQLLRIATSLVRTHGFTREALSRSVLELPAGKAHSEPLSDGAVSSLFGIGEYARKSLIEAWLNEGIIQMASKPSSSLSHVLHTRLNYNEPVLPYLPEAFALLASPERGLPPLDPRPALKHAARIADEASYISGNTSSQLHQLTSPETAHAFLDSLLTGSSAFEKSLDEVHLFSGYVLQSWKGILRKGVGFQANFSCSHSVVLSHPISQVFTSIGMAQGHERVCRLSKLCTHFEMLNSDTVSLPAKAALCDSHVRTLPGSDSKPEETQNSLESTRMLPRQAFTMTETVPLLFGLFKNDVVLKGTLTWDETAKVALYETESTNGVQVWKIRTFEEVDADTTRVSERIEGICPRWLRAIVQREASKGHLYVLSQQHLGLRFTKL</sequence>
<accession>A0AA38L2Z0</accession>
<dbReference type="Proteomes" id="UP001163798">
    <property type="component" value="Unassembled WGS sequence"/>
</dbReference>
<organism evidence="1 2">
    <name type="scientific">Lentinula aff. detonsa</name>
    <dbReference type="NCBI Taxonomy" id="2804958"/>
    <lineage>
        <taxon>Eukaryota</taxon>
        <taxon>Fungi</taxon>
        <taxon>Dikarya</taxon>
        <taxon>Basidiomycota</taxon>
        <taxon>Agaricomycotina</taxon>
        <taxon>Agaricomycetes</taxon>
        <taxon>Agaricomycetidae</taxon>
        <taxon>Agaricales</taxon>
        <taxon>Marasmiineae</taxon>
        <taxon>Omphalotaceae</taxon>
        <taxon>Lentinula</taxon>
    </lineage>
</organism>
<protein>
    <submittedName>
        <fullName evidence="1">Uncharacterized protein</fullName>
    </submittedName>
</protein>
<dbReference type="EMBL" id="MU793656">
    <property type="protein sequence ID" value="KAJ3780775.1"/>
    <property type="molecule type" value="Genomic_DNA"/>
</dbReference>
<evidence type="ECO:0000313" key="2">
    <source>
        <dbReference type="Proteomes" id="UP001163798"/>
    </source>
</evidence>
<name>A0AA38L2Z0_9AGAR</name>
<gene>
    <name evidence="1" type="ORF">GGU10DRAFT_430223</name>
</gene>
<evidence type="ECO:0000313" key="1">
    <source>
        <dbReference type="EMBL" id="KAJ3780775.1"/>
    </source>
</evidence>
<keyword evidence="2" id="KW-1185">Reference proteome</keyword>
<proteinExistence type="predicted"/>
<dbReference type="AlphaFoldDB" id="A0AA38L2Z0"/>
<comment type="caution">
    <text evidence="1">The sequence shown here is derived from an EMBL/GenBank/DDBJ whole genome shotgun (WGS) entry which is preliminary data.</text>
</comment>
<reference evidence="1" key="1">
    <citation type="submission" date="2022-08" db="EMBL/GenBank/DDBJ databases">
        <authorList>
            <consortium name="DOE Joint Genome Institute"/>
            <person name="Min B."/>
            <person name="Riley R."/>
            <person name="Sierra-Patev S."/>
            <person name="Naranjo-Ortiz M."/>
            <person name="Looney B."/>
            <person name="Konkel Z."/>
            <person name="Slot J.C."/>
            <person name="Sakamoto Y."/>
            <person name="Steenwyk J.L."/>
            <person name="Rokas A."/>
            <person name="Carro J."/>
            <person name="Camarero S."/>
            <person name="Ferreira P."/>
            <person name="Molpeceres G."/>
            <person name="Ruiz-Duenas F.J."/>
            <person name="Serrano A."/>
            <person name="Henrissat B."/>
            <person name="Drula E."/>
            <person name="Hughes K.W."/>
            <person name="Mata J.L."/>
            <person name="Ishikawa N.K."/>
            <person name="Vargas-Isla R."/>
            <person name="Ushijima S."/>
            <person name="Smith C.A."/>
            <person name="Ahrendt S."/>
            <person name="Andreopoulos W."/>
            <person name="He G."/>
            <person name="Labutti K."/>
            <person name="Lipzen A."/>
            <person name="Ng V."/>
            <person name="Sandor L."/>
            <person name="Barry K."/>
            <person name="Martinez A.T."/>
            <person name="Xiao Y."/>
            <person name="Gibbons J.G."/>
            <person name="Terashima K."/>
            <person name="Hibbett D.S."/>
            <person name="Grigoriev I.V."/>
        </authorList>
    </citation>
    <scope>NUCLEOTIDE SEQUENCE</scope>
    <source>
        <strain evidence="1">TFB10291</strain>
    </source>
</reference>